<gene>
    <name evidence="2" type="ORF">HPP92_013018</name>
</gene>
<comment type="caution">
    <text evidence="2">The sequence shown here is derived from an EMBL/GenBank/DDBJ whole genome shotgun (WGS) entry which is preliminary data.</text>
</comment>
<name>A0A835QWS7_VANPL</name>
<dbReference type="OrthoDB" id="779049at2759"/>
<reference evidence="2 3" key="1">
    <citation type="journal article" date="2020" name="Nat. Food">
        <title>A phased Vanilla planifolia genome enables genetic improvement of flavour and production.</title>
        <authorList>
            <person name="Hasing T."/>
            <person name="Tang H."/>
            <person name="Brym M."/>
            <person name="Khazi F."/>
            <person name="Huang T."/>
            <person name="Chambers A.H."/>
        </authorList>
    </citation>
    <scope>NUCLEOTIDE SEQUENCE [LARGE SCALE GENOMIC DNA]</scope>
    <source>
        <tissue evidence="2">Leaf</tissue>
    </source>
</reference>
<feature type="transmembrane region" description="Helical" evidence="1">
    <location>
        <begin position="20"/>
        <end position="42"/>
    </location>
</feature>
<accession>A0A835QWS7</accession>
<sequence length="82" mass="9664">MKLVFAHYKSGACKVILCDYFVLIHLFYIFLIFYAGLLDWVICVTSFDDGNKYFVKPVRFERDIEAWGRVKVFEIVSFIVPV</sequence>
<organism evidence="2 3">
    <name type="scientific">Vanilla planifolia</name>
    <name type="common">Vanilla</name>
    <dbReference type="NCBI Taxonomy" id="51239"/>
    <lineage>
        <taxon>Eukaryota</taxon>
        <taxon>Viridiplantae</taxon>
        <taxon>Streptophyta</taxon>
        <taxon>Embryophyta</taxon>
        <taxon>Tracheophyta</taxon>
        <taxon>Spermatophyta</taxon>
        <taxon>Magnoliopsida</taxon>
        <taxon>Liliopsida</taxon>
        <taxon>Asparagales</taxon>
        <taxon>Orchidaceae</taxon>
        <taxon>Vanilloideae</taxon>
        <taxon>Vanilleae</taxon>
        <taxon>Vanilla</taxon>
    </lineage>
</organism>
<evidence type="ECO:0000256" key="1">
    <source>
        <dbReference type="SAM" id="Phobius"/>
    </source>
</evidence>
<protein>
    <submittedName>
        <fullName evidence="2">Uncharacterized protein</fullName>
    </submittedName>
</protein>
<dbReference type="Proteomes" id="UP000636800">
    <property type="component" value="Chromosome 6"/>
</dbReference>
<keyword evidence="3" id="KW-1185">Reference proteome</keyword>
<evidence type="ECO:0000313" key="2">
    <source>
        <dbReference type="EMBL" id="KAG0476177.1"/>
    </source>
</evidence>
<proteinExistence type="predicted"/>
<dbReference type="AlphaFoldDB" id="A0A835QWS7"/>
<dbReference type="EMBL" id="JADCNL010000006">
    <property type="protein sequence ID" value="KAG0476177.1"/>
    <property type="molecule type" value="Genomic_DNA"/>
</dbReference>
<evidence type="ECO:0000313" key="3">
    <source>
        <dbReference type="Proteomes" id="UP000636800"/>
    </source>
</evidence>
<keyword evidence="1" id="KW-0472">Membrane</keyword>
<keyword evidence="1" id="KW-1133">Transmembrane helix</keyword>
<keyword evidence="1" id="KW-0812">Transmembrane</keyword>